<reference evidence="4 5" key="1">
    <citation type="journal article" date="2020" name="Nat. Microbiol.">
        <title>Lysogenic host-virus interactions in SAR11 marine bacteria.</title>
        <authorList>
            <person name="Morris R.M."/>
            <person name="Cain K.R."/>
            <person name="Hvorecny K.L."/>
            <person name="Kollman J.M."/>
        </authorList>
    </citation>
    <scope>NUCLEOTIDE SEQUENCE [LARGE SCALE GENOMIC DNA]</scope>
    <source>
        <strain evidence="4 5">NP1</strain>
    </source>
</reference>
<dbReference type="Proteomes" id="UP000501094">
    <property type="component" value="Chromosome"/>
</dbReference>
<dbReference type="EMBL" id="CP038852">
    <property type="protein sequence ID" value="QIZ21330.1"/>
    <property type="molecule type" value="Genomic_DNA"/>
</dbReference>
<dbReference type="InterPro" id="IPR005883">
    <property type="entry name" value="PilM"/>
</dbReference>
<dbReference type="PANTHER" id="PTHR40278:SF1">
    <property type="entry name" value="DNA UTILIZATION PROTEIN HOFN"/>
    <property type="match status" value="1"/>
</dbReference>
<dbReference type="RefSeq" id="WP_168607186.1">
    <property type="nucleotide sequence ID" value="NZ_CP038852.1"/>
</dbReference>
<evidence type="ECO:0000256" key="1">
    <source>
        <dbReference type="SAM" id="Coils"/>
    </source>
</evidence>
<dbReference type="PANTHER" id="PTHR40278">
    <property type="entry name" value="DNA UTILIZATION PROTEIN HOFN"/>
    <property type="match status" value="1"/>
</dbReference>
<gene>
    <name evidence="4" type="ORF">E5R92_05980</name>
</gene>
<evidence type="ECO:0000256" key="2">
    <source>
        <dbReference type="SAM" id="MobiDB-lite"/>
    </source>
</evidence>
<organism evidence="4 5">
    <name type="scientific">Candidatus Pelagibacter giovannonii</name>
    <dbReference type="NCBI Taxonomy" id="2563896"/>
    <lineage>
        <taxon>Bacteria</taxon>
        <taxon>Pseudomonadati</taxon>
        <taxon>Pseudomonadota</taxon>
        <taxon>Alphaproteobacteria</taxon>
        <taxon>Candidatus Pelagibacterales</taxon>
        <taxon>Candidatus Pelagibacteraceae</taxon>
        <taxon>Candidatus Pelagibacter</taxon>
    </lineage>
</organism>
<dbReference type="Pfam" id="PF05137">
    <property type="entry name" value="PilN"/>
    <property type="match status" value="1"/>
</dbReference>
<feature type="compositionally biased region" description="Basic and acidic residues" evidence="2">
    <location>
        <begin position="1"/>
        <end position="11"/>
    </location>
</feature>
<dbReference type="InterPro" id="IPR052534">
    <property type="entry name" value="Extracell_DNA_Util/SecSys_Comp"/>
</dbReference>
<name>A0A6H1Q4A5_9PROT</name>
<dbReference type="Gene3D" id="3.30.420.40">
    <property type="match status" value="1"/>
</dbReference>
<keyword evidence="3" id="KW-0472">Membrane</keyword>
<feature type="region of interest" description="Disordered" evidence="2">
    <location>
        <begin position="1"/>
        <end position="78"/>
    </location>
</feature>
<proteinExistence type="predicted"/>
<keyword evidence="3" id="KW-0812">Transmembrane</keyword>
<dbReference type="InterPro" id="IPR007813">
    <property type="entry name" value="PilN"/>
</dbReference>
<accession>A0A6H1Q4A5</accession>
<sequence>MNDQEDDKKNLDNTLSDNDNNNQSEVDSNNQPQSEENQNQNNETESDNKNQSIVDSSNQTVNENKYENQQTDLNEEVNEQKVEEKIIVESLDEIKNENNKSSHQVIHKKEGRLHIYVRQDKYKGELKSKNWVGRLYIDGKQKISSSGTTNLDEAIQILEKWFDDVQDESERLKNENNITKNNNQEATDTLTNNQINNQAQEQTTTTSLNENLQTTTQEQIKNKLSNIFGKIKEIKIKKPDFAKNLNKSSFNKSKVANYKSKLENFFKSKLGKSSVQGEEIIGVELSNKEIRIAQVSSNKANQWVLEKLHIHPVDITDDSTPIDNADKFSEELMLAVQKYKITSPNAAIAIPVTSAIIRVVTAPLMKDEELNKAIETNSLWENLVQLTDSLEDYSIFHQVINRNEKENTMDLLFVASKLTDINSYTSIIKNAGLNPVIIDVKCFALKSAVDQVNQIANKTEDTNLTAVLEFGLDENYLMILYDNNPIITDIFIRGQDRKILQDSQNTEEKEGLVRRYITQVKQAVQDFETKYEKRIRNIKVVSDIKNVDEYLASFRKALMNIGFNTFDPTEGLKIPSQNQQILDNKLNRSYLSTSVGLAFRKLDVFGYYKFVTAVKNINLLPDRSNVMKQKKMKAISGFAFKGITAAVAAIYVVLFGLSFWNIISYNNKLKQYEAVKIDHTKIIKQKKIVSKEFKVINTSLKLSKTLKSNKELTYRILAQVASSVPNRVKFDQVVFNGSNRLTIQGLAATDQDILKFIENLSKQKLVEQASLSSMRLPKSSAGSATMKGFRVFVKIKRSRI</sequence>
<evidence type="ECO:0000313" key="4">
    <source>
        <dbReference type="EMBL" id="QIZ21330.1"/>
    </source>
</evidence>
<feature type="compositionally biased region" description="Low complexity" evidence="2">
    <location>
        <begin position="12"/>
        <end position="43"/>
    </location>
</feature>
<keyword evidence="1" id="KW-0175">Coiled coil</keyword>
<dbReference type="AlphaFoldDB" id="A0A6H1Q4A5"/>
<feature type="compositionally biased region" description="Polar residues" evidence="2">
    <location>
        <begin position="49"/>
        <end position="72"/>
    </location>
</feature>
<feature type="coiled-coil region" evidence="1">
    <location>
        <begin position="155"/>
        <end position="189"/>
    </location>
</feature>
<dbReference type="Pfam" id="PF11104">
    <property type="entry name" value="PilM_2"/>
    <property type="match status" value="1"/>
</dbReference>
<evidence type="ECO:0000256" key="3">
    <source>
        <dbReference type="SAM" id="Phobius"/>
    </source>
</evidence>
<feature type="transmembrane region" description="Helical" evidence="3">
    <location>
        <begin position="638"/>
        <end position="660"/>
    </location>
</feature>
<evidence type="ECO:0000313" key="5">
    <source>
        <dbReference type="Proteomes" id="UP000501094"/>
    </source>
</evidence>
<dbReference type="KEGG" id="peg:E5R92_05980"/>
<keyword evidence="3" id="KW-1133">Transmembrane helix</keyword>
<keyword evidence="5" id="KW-1185">Reference proteome</keyword>
<protein>
    <submittedName>
        <fullName evidence="4">Pilus assembly protein PilS</fullName>
    </submittedName>
</protein>